<dbReference type="InterPro" id="IPR050950">
    <property type="entry name" value="HTH-type_LysR_regulators"/>
</dbReference>
<dbReference type="RefSeq" id="WP_184861105.1">
    <property type="nucleotide sequence ID" value="NZ_JACHLK010000009.1"/>
</dbReference>
<dbReference type="GO" id="GO:0003677">
    <property type="term" value="F:DNA binding"/>
    <property type="evidence" value="ECO:0007669"/>
    <property type="project" value="UniProtKB-KW"/>
</dbReference>
<sequence>MKFHQLRCFLAVAQHRSIRAAARALPLSQPAVTKSLRELEHDLGVPLVVRGVAGVQLTEFGEAFRLRASLLMQESSRAREELALIRDGVGATLSVAVGSTVALTLLPRVLAAFKQAYPRAQVNLWEDVQPSSLDRLRDGTLDLVVMQGTTQPLDPDMESQPLYTLDSVVGARAQHPLVRSRSLRSLLDAEWLLPSSGHDVHSPSEHVFTAHGLPVPKRITSCYSLTLALALIKEMDYLSVFAASLARTEFGRHGLKALPLRELLPASTVSVIRRRGSQATIAAQAFVDMLERMGKQAH</sequence>
<evidence type="ECO:0000313" key="7">
    <source>
        <dbReference type="Proteomes" id="UP000575083"/>
    </source>
</evidence>
<evidence type="ECO:0000256" key="2">
    <source>
        <dbReference type="ARBA" id="ARBA00023015"/>
    </source>
</evidence>
<evidence type="ECO:0000256" key="4">
    <source>
        <dbReference type="ARBA" id="ARBA00023163"/>
    </source>
</evidence>
<dbReference type="SUPFAM" id="SSF53850">
    <property type="entry name" value="Periplasmic binding protein-like II"/>
    <property type="match status" value="1"/>
</dbReference>
<gene>
    <name evidence="6" type="ORF">HNP48_004456</name>
</gene>
<dbReference type="GO" id="GO:0005829">
    <property type="term" value="C:cytosol"/>
    <property type="evidence" value="ECO:0007669"/>
    <property type="project" value="TreeGrafter"/>
</dbReference>
<dbReference type="GO" id="GO:0003700">
    <property type="term" value="F:DNA-binding transcription factor activity"/>
    <property type="evidence" value="ECO:0007669"/>
    <property type="project" value="InterPro"/>
</dbReference>
<feature type="domain" description="HTH lysR-type" evidence="5">
    <location>
        <begin position="1"/>
        <end position="58"/>
    </location>
</feature>
<dbReference type="Pfam" id="PF00126">
    <property type="entry name" value="HTH_1"/>
    <property type="match status" value="1"/>
</dbReference>
<dbReference type="PANTHER" id="PTHR30419">
    <property type="entry name" value="HTH-TYPE TRANSCRIPTIONAL REGULATOR YBHD"/>
    <property type="match status" value="1"/>
</dbReference>
<dbReference type="PANTHER" id="PTHR30419:SF30">
    <property type="entry name" value="LYSR FAMILY TRANSCRIPTIONAL REGULATOR"/>
    <property type="match status" value="1"/>
</dbReference>
<dbReference type="Proteomes" id="UP000575083">
    <property type="component" value="Unassembled WGS sequence"/>
</dbReference>
<dbReference type="PROSITE" id="PS50931">
    <property type="entry name" value="HTH_LYSR"/>
    <property type="match status" value="1"/>
</dbReference>
<name>A0A7X0PGY8_9BURK</name>
<dbReference type="Gene3D" id="1.10.10.10">
    <property type="entry name" value="Winged helix-like DNA-binding domain superfamily/Winged helix DNA-binding domain"/>
    <property type="match status" value="1"/>
</dbReference>
<dbReference type="SUPFAM" id="SSF46785">
    <property type="entry name" value="Winged helix' DNA-binding domain"/>
    <property type="match status" value="1"/>
</dbReference>
<comment type="similarity">
    <text evidence="1">Belongs to the LysR transcriptional regulatory family.</text>
</comment>
<comment type="caution">
    <text evidence="6">The sequence shown here is derived from an EMBL/GenBank/DDBJ whole genome shotgun (WGS) entry which is preliminary data.</text>
</comment>
<protein>
    <submittedName>
        <fullName evidence="6">DNA-binding transcriptional LysR family regulator</fullName>
    </submittedName>
</protein>
<dbReference type="InterPro" id="IPR036390">
    <property type="entry name" value="WH_DNA-bd_sf"/>
</dbReference>
<reference evidence="6 7" key="1">
    <citation type="submission" date="2020-08" db="EMBL/GenBank/DDBJ databases">
        <title>Functional genomics of gut bacteria from endangered species of beetles.</title>
        <authorList>
            <person name="Carlos-Shanley C."/>
        </authorList>
    </citation>
    <scope>NUCLEOTIDE SEQUENCE [LARGE SCALE GENOMIC DNA]</scope>
    <source>
        <strain evidence="6 7">S00198</strain>
    </source>
</reference>
<evidence type="ECO:0000256" key="3">
    <source>
        <dbReference type="ARBA" id="ARBA00023125"/>
    </source>
</evidence>
<dbReference type="Pfam" id="PF03466">
    <property type="entry name" value="LysR_substrate"/>
    <property type="match status" value="1"/>
</dbReference>
<dbReference type="AlphaFoldDB" id="A0A7X0PGY8"/>
<evidence type="ECO:0000313" key="6">
    <source>
        <dbReference type="EMBL" id="MBB6561762.1"/>
    </source>
</evidence>
<keyword evidence="4" id="KW-0804">Transcription</keyword>
<keyword evidence="2" id="KW-0805">Transcription regulation</keyword>
<organism evidence="6 7">
    <name type="scientific">Acidovorax soli</name>
    <dbReference type="NCBI Taxonomy" id="592050"/>
    <lineage>
        <taxon>Bacteria</taxon>
        <taxon>Pseudomonadati</taxon>
        <taxon>Pseudomonadota</taxon>
        <taxon>Betaproteobacteria</taxon>
        <taxon>Burkholderiales</taxon>
        <taxon>Comamonadaceae</taxon>
        <taxon>Acidovorax</taxon>
    </lineage>
</organism>
<dbReference type="FunFam" id="1.10.10.10:FF:000001">
    <property type="entry name" value="LysR family transcriptional regulator"/>
    <property type="match status" value="1"/>
</dbReference>
<dbReference type="PRINTS" id="PR00039">
    <property type="entry name" value="HTHLYSR"/>
</dbReference>
<dbReference type="InterPro" id="IPR000847">
    <property type="entry name" value="LysR_HTH_N"/>
</dbReference>
<keyword evidence="7" id="KW-1185">Reference proteome</keyword>
<dbReference type="InterPro" id="IPR005119">
    <property type="entry name" value="LysR_subst-bd"/>
</dbReference>
<dbReference type="EMBL" id="JACHLK010000009">
    <property type="protein sequence ID" value="MBB6561762.1"/>
    <property type="molecule type" value="Genomic_DNA"/>
</dbReference>
<accession>A0A7X0PGY8</accession>
<proteinExistence type="inferred from homology"/>
<dbReference type="Gene3D" id="3.40.190.290">
    <property type="match status" value="1"/>
</dbReference>
<evidence type="ECO:0000259" key="5">
    <source>
        <dbReference type="PROSITE" id="PS50931"/>
    </source>
</evidence>
<dbReference type="InterPro" id="IPR036388">
    <property type="entry name" value="WH-like_DNA-bd_sf"/>
</dbReference>
<evidence type="ECO:0000256" key="1">
    <source>
        <dbReference type="ARBA" id="ARBA00009437"/>
    </source>
</evidence>
<keyword evidence="3 6" id="KW-0238">DNA-binding</keyword>